<evidence type="ECO:0000256" key="11">
    <source>
        <dbReference type="ARBA" id="ARBA00023008"/>
    </source>
</evidence>
<keyword evidence="12" id="KW-0503">Monooxygenase</keyword>
<dbReference type="GO" id="GO:0046872">
    <property type="term" value="F:metal ion binding"/>
    <property type="evidence" value="ECO:0007669"/>
    <property type="project" value="UniProtKB-KW"/>
</dbReference>
<keyword evidence="11" id="KW-0186">Copper</keyword>
<dbReference type="KEGG" id="pcw:110204620"/>
<keyword evidence="7 21" id="KW-0732">Signal</keyword>
<dbReference type="RefSeq" id="XP_020836417.1">
    <property type="nucleotide sequence ID" value="XM_020980758.1"/>
</dbReference>
<dbReference type="Gene3D" id="1.10.1280.10">
    <property type="entry name" value="Di-copper center containing domain from catechol oxidase"/>
    <property type="match status" value="1"/>
</dbReference>
<dbReference type="GO" id="GO:0042438">
    <property type="term" value="P:melanin biosynthetic process"/>
    <property type="evidence" value="ECO:0007669"/>
    <property type="project" value="UniProtKB-KW"/>
</dbReference>
<dbReference type="InterPro" id="IPR050316">
    <property type="entry name" value="Tyrosinase/Hemocyanin"/>
</dbReference>
<evidence type="ECO:0000256" key="10">
    <source>
        <dbReference type="ARBA" id="ARBA00023002"/>
    </source>
</evidence>
<evidence type="ECO:0000256" key="13">
    <source>
        <dbReference type="ARBA" id="ARBA00023101"/>
    </source>
</evidence>
<feature type="domain" description="Tyrosinase copper-binding" evidence="22">
    <location>
        <begin position="213"/>
        <end position="230"/>
    </location>
</feature>
<dbReference type="GO" id="GO:0032438">
    <property type="term" value="P:melanosome organization"/>
    <property type="evidence" value="ECO:0007669"/>
    <property type="project" value="TreeGrafter"/>
</dbReference>
<dbReference type="GO" id="GO:0033162">
    <property type="term" value="C:melanosome membrane"/>
    <property type="evidence" value="ECO:0007669"/>
    <property type="project" value="UniProtKB-SubCell"/>
</dbReference>
<feature type="non-terminal residue" evidence="24">
    <location>
        <position position="234"/>
    </location>
</feature>
<evidence type="ECO:0000256" key="2">
    <source>
        <dbReference type="ARBA" id="ARBA00001973"/>
    </source>
</evidence>
<sequence length="234" mass="26810">MAMRGHLVWLLWPLLLLPQGHAQFPRECATLDALRRGECCPDLNPGPEPGTDSCGSSTGRGRCDVVTADFRPHGPQYPHDGRDDREAWPTRFFNRTCHCNGNFSGYNCGKCKPGWRGSSCDQRVLTVRRNLLDLSKEERDRFIRALDVAKRTIHPHLVIATRRSEELLGTDGNTPQFENISIYNYFVWSHYYSVKKTFLGEGQESFGAVDFSHEGPAFLTWHRYHLLQLEKDMQ</sequence>
<dbReference type="GeneID" id="110204620"/>
<feature type="signal peptide" evidence="21">
    <location>
        <begin position="1"/>
        <end position="22"/>
    </location>
</feature>
<comment type="cofactor">
    <cofactor evidence="1">
        <name>Zn(2+)</name>
        <dbReference type="ChEBI" id="CHEBI:29105"/>
    </cofactor>
</comment>
<evidence type="ECO:0000256" key="16">
    <source>
        <dbReference type="ARBA" id="ARBA00023180"/>
    </source>
</evidence>
<evidence type="ECO:0000256" key="4">
    <source>
        <dbReference type="ARBA" id="ARBA00009928"/>
    </source>
</evidence>
<keyword evidence="6" id="KW-0479">Metal-binding</keyword>
<comment type="cofactor">
    <cofactor evidence="2">
        <name>Cu(2+)</name>
        <dbReference type="ChEBI" id="CHEBI:29036"/>
    </cofactor>
</comment>
<evidence type="ECO:0000256" key="1">
    <source>
        <dbReference type="ARBA" id="ARBA00001947"/>
    </source>
</evidence>
<evidence type="ECO:0000256" key="9">
    <source>
        <dbReference type="ARBA" id="ARBA00022989"/>
    </source>
</evidence>
<keyword evidence="13" id="KW-0470">Melanin biosynthesis</keyword>
<keyword evidence="10" id="KW-0560">Oxidoreductase</keyword>
<evidence type="ECO:0000256" key="7">
    <source>
        <dbReference type="ARBA" id="ARBA00022729"/>
    </source>
</evidence>
<evidence type="ECO:0000313" key="24">
    <source>
        <dbReference type="RefSeq" id="XP_020836417.1"/>
    </source>
</evidence>
<dbReference type="SUPFAM" id="SSF48056">
    <property type="entry name" value="Di-copper centre-containing domain"/>
    <property type="match status" value="1"/>
</dbReference>
<dbReference type="InterPro" id="IPR002227">
    <property type="entry name" value="Tyrosinase_Cu-bd"/>
</dbReference>
<comment type="similarity">
    <text evidence="4">Belongs to the tyrosinase family.</text>
</comment>
<evidence type="ECO:0000313" key="23">
    <source>
        <dbReference type="Proteomes" id="UP000515140"/>
    </source>
</evidence>
<evidence type="ECO:0000256" key="6">
    <source>
        <dbReference type="ARBA" id="ARBA00022723"/>
    </source>
</evidence>
<dbReference type="GO" id="GO:0004497">
    <property type="term" value="F:monooxygenase activity"/>
    <property type="evidence" value="ECO:0007669"/>
    <property type="project" value="UniProtKB-KW"/>
</dbReference>
<evidence type="ECO:0000256" key="12">
    <source>
        <dbReference type="ARBA" id="ARBA00023033"/>
    </source>
</evidence>
<gene>
    <name evidence="24" type="primary">LOC110204620</name>
</gene>
<feature type="chain" id="PRO_5028011257" description="5,6-dihydroxyindole-2-carboxylic acid oxidase" evidence="21">
    <location>
        <begin position="23"/>
        <end position="234"/>
    </location>
</feature>
<comment type="catalytic activity">
    <reaction evidence="20">
        <text>2 5,6-dihydroxyindole-2-carboxylate + O2 = 2 indole-5,6-quinone-2-carboxylate + 2 H2O</text>
        <dbReference type="Rhea" id="RHEA:68388"/>
        <dbReference type="ChEBI" id="CHEBI:15377"/>
        <dbReference type="ChEBI" id="CHEBI:15379"/>
        <dbReference type="ChEBI" id="CHEBI:16875"/>
        <dbReference type="ChEBI" id="CHEBI:177869"/>
    </reaction>
    <physiologicalReaction direction="left-to-right" evidence="20">
        <dbReference type="Rhea" id="RHEA:68389"/>
    </physiologicalReaction>
</comment>
<keyword evidence="9" id="KW-1133">Transmembrane helix</keyword>
<protein>
    <recommendedName>
        <fullName evidence="18">5,6-dihydroxyindole-2-carboxylic acid oxidase</fullName>
    </recommendedName>
    <alternativeName>
        <fullName evidence="19">Tyrosinase-related protein 1</fullName>
    </alternativeName>
</protein>
<accession>A0A6P5JQ56</accession>
<evidence type="ECO:0000256" key="19">
    <source>
        <dbReference type="ARBA" id="ARBA00041445"/>
    </source>
</evidence>
<dbReference type="Proteomes" id="UP000515140">
    <property type="component" value="Unplaced"/>
</dbReference>
<evidence type="ECO:0000256" key="18">
    <source>
        <dbReference type="ARBA" id="ARBA00040647"/>
    </source>
</evidence>
<dbReference type="InParanoid" id="A0A6P5JQ56"/>
<dbReference type="InterPro" id="IPR008922">
    <property type="entry name" value="Di-copper_centre_dom_sf"/>
</dbReference>
<evidence type="ECO:0000256" key="17">
    <source>
        <dbReference type="ARBA" id="ARBA00037907"/>
    </source>
</evidence>
<dbReference type="Pfam" id="PF00264">
    <property type="entry name" value="Tyrosinase"/>
    <property type="match status" value="1"/>
</dbReference>
<evidence type="ECO:0000256" key="5">
    <source>
        <dbReference type="ARBA" id="ARBA00022692"/>
    </source>
</evidence>
<name>A0A6P5JQ56_PHACI</name>
<organism evidence="23 24">
    <name type="scientific">Phascolarctos cinereus</name>
    <name type="common">Koala</name>
    <dbReference type="NCBI Taxonomy" id="38626"/>
    <lineage>
        <taxon>Eukaryota</taxon>
        <taxon>Metazoa</taxon>
        <taxon>Chordata</taxon>
        <taxon>Craniata</taxon>
        <taxon>Vertebrata</taxon>
        <taxon>Euteleostomi</taxon>
        <taxon>Mammalia</taxon>
        <taxon>Metatheria</taxon>
        <taxon>Diprotodontia</taxon>
        <taxon>Phascolarctidae</taxon>
        <taxon>Phascolarctos</taxon>
    </lineage>
</organism>
<proteinExistence type="inferred from homology"/>
<evidence type="ECO:0000256" key="21">
    <source>
        <dbReference type="SAM" id="SignalP"/>
    </source>
</evidence>
<evidence type="ECO:0000256" key="20">
    <source>
        <dbReference type="ARBA" id="ARBA00047408"/>
    </source>
</evidence>
<reference evidence="24" key="1">
    <citation type="submission" date="2025-08" db="UniProtKB">
        <authorList>
            <consortium name="RefSeq"/>
        </authorList>
    </citation>
    <scope>IDENTIFICATION</scope>
    <source>
        <tissue evidence="24">Spleen</tissue>
    </source>
</reference>
<comment type="pathway">
    <text evidence="17">Pigment biosynthesis; melanin biosynthesis.</text>
</comment>
<dbReference type="AlphaFoldDB" id="A0A6P5JQ56"/>
<evidence type="ECO:0000256" key="15">
    <source>
        <dbReference type="ARBA" id="ARBA00023157"/>
    </source>
</evidence>
<dbReference type="PROSITE" id="PS00497">
    <property type="entry name" value="TYROSINASE_1"/>
    <property type="match status" value="1"/>
</dbReference>
<comment type="subcellular location">
    <subcellularLocation>
        <location evidence="3">Melanosome membrane</location>
        <topology evidence="3">Single-pass type I membrane protein</topology>
    </subcellularLocation>
</comment>
<evidence type="ECO:0000256" key="3">
    <source>
        <dbReference type="ARBA" id="ARBA00004573"/>
    </source>
</evidence>
<evidence type="ECO:0000256" key="8">
    <source>
        <dbReference type="ARBA" id="ARBA00022833"/>
    </source>
</evidence>
<evidence type="ECO:0000256" key="14">
    <source>
        <dbReference type="ARBA" id="ARBA00023136"/>
    </source>
</evidence>
<keyword evidence="16" id="KW-0325">Glycoprotein</keyword>
<keyword evidence="15" id="KW-1015">Disulfide bond</keyword>
<dbReference type="PANTHER" id="PTHR11474:SF3">
    <property type="entry name" value="5,6-DIHYDROXYINDOLE-2-CARBOXYLIC ACID OXIDASE"/>
    <property type="match status" value="1"/>
</dbReference>
<dbReference type="GO" id="GO:0030318">
    <property type="term" value="P:melanocyte differentiation"/>
    <property type="evidence" value="ECO:0007669"/>
    <property type="project" value="TreeGrafter"/>
</dbReference>
<keyword evidence="8" id="KW-0862">Zinc</keyword>
<dbReference type="PANTHER" id="PTHR11474">
    <property type="entry name" value="TYROSINASE FAMILY MEMBER"/>
    <property type="match status" value="1"/>
</dbReference>
<keyword evidence="5" id="KW-0812">Transmembrane</keyword>
<keyword evidence="23" id="KW-1185">Reference proteome</keyword>
<evidence type="ECO:0000259" key="22">
    <source>
        <dbReference type="PROSITE" id="PS00497"/>
    </source>
</evidence>
<keyword evidence="14" id="KW-0472">Membrane</keyword>